<accession>A0A248JMV5</accession>
<name>A0A248JMV5_9PROT</name>
<organism evidence="2 3">
    <name type="scientific">Nitrospirillum viridazoti CBAmc</name>
    <dbReference type="NCBI Taxonomy" id="1441467"/>
    <lineage>
        <taxon>Bacteria</taxon>
        <taxon>Pseudomonadati</taxon>
        <taxon>Pseudomonadota</taxon>
        <taxon>Alphaproteobacteria</taxon>
        <taxon>Rhodospirillales</taxon>
        <taxon>Azospirillaceae</taxon>
        <taxon>Nitrospirillum</taxon>
        <taxon>Nitrospirillum viridazoti</taxon>
    </lineage>
</organism>
<dbReference type="AlphaFoldDB" id="A0A248JMV5"/>
<dbReference type="Proteomes" id="UP000197153">
    <property type="component" value="Chromosome 1"/>
</dbReference>
<feature type="domain" description="RES" evidence="1">
    <location>
        <begin position="68"/>
        <end position="205"/>
    </location>
</feature>
<sequence length="234" mass="26303">MWTPAALASEARPYGHDLWRLVENQARASTIRLVGTLADQALLEDMLEETKPPMPPECDGLHFLLATPFRYSPYPHGSRFRRAHQADGVYYAAERPETAAAEAAHYALLFFLESPGTQLPARPMERTGIEVACAVDRALDLVAPPLNRDEALWTDRADYAPCQDVADTARQAGVQLIRYQSVRDPRGGANVALLTPKGFKNRKPKRLSSWHLFIRPQAVQIWCEFPAIQLEFPR</sequence>
<protein>
    <recommendedName>
        <fullName evidence="1">RES domain-containing protein</fullName>
    </recommendedName>
</protein>
<dbReference type="SMART" id="SM00953">
    <property type="entry name" value="RES"/>
    <property type="match status" value="1"/>
</dbReference>
<dbReference type="EMBL" id="CP022110">
    <property type="protein sequence ID" value="ASG19574.1"/>
    <property type="molecule type" value="Genomic_DNA"/>
</dbReference>
<dbReference type="InterPro" id="IPR014914">
    <property type="entry name" value="RES_dom"/>
</dbReference>
<proteinExistence type="predicted"/>
<keyword evidence="3" id="KW-1185">Reference proteome</keyword>
<dbReference type="RefSeq" id="WP_088870568.1">
    <property type="nucleotide sequence ID" value="NZ_CP022110.1"/>
</dbReference>
<gene>
    <name evidence="2" type="ORF">Y958_01100</name>
</gene>
<evidence type="ECO:0000313" key="3">
    <source>
        <dbReference type="Proteomes" id="UP000197153"/>
    </source>
</evidence>
<evidence type="ECO:0000313" key="2">
    <source>
        <dbReference type="EMBL" id="ASG19574.1"/>
    </source>
</evidence>
<dbReference type="Pfam" id="PF08808">
    <property type="entry name" value="RES"/>
    <property type="match status" value="1"/>
</dbReference>
<reference evidence="2 3" key="1">
    <citation type="submission" date="2017-06" db="EMBL/GenBank/DDBJ databases">
        <title>Complete genome sequence of Nitrospirillum amazonense strain CBAmC, an endophytic nitrogen-fixing and plant growth-promoting bacterium, isolated from sugarcane.</title>
        <authorList>
            <person name="Schwab S."/>
            <person name="dos Santos Teixeira K.R."/>
            <person name="Simoes Araujo J.L."/>
            <person name="Soares Vidal M."/>
            <person name="Borges de Freitas H.R."/>
            <person name="Rivello Crivelaro A.L."/>
            <person name="Bueno de Camargo Nunes A."/>
            <person name="dos Santos C.M."/>
            <person name="Palmeira da Silva Rosa D."/>
            <person name="da Silva Padilha D."/>
            <person name="da Silva E."/>
            <person name="Araujo Terra L."/>
            <person name="Soares Mendes V."/>
            <person name="Farinelli L."/>
            <person name="Magalhaes Cruz L."/>
            <person name="Baldani J.I."/>
        </authorList>
    </citation>
    <scope>NUCLEOTIDE SEQUENCE [LARGE SCALE GENOMIC DNA]</scope>
    <source>
        <strain evidence="2 3">CBAmC</strain>
    </source>
</reference>
<evidence type="ECO:0000259" key="1">
    <source>
        <dbReference type="SMART" id="SM00953"/>
    </source>
</evidence>
<dbReference type="KEGG" id="nao:Y958_01100"/>